<feature type="active site" description="Proton acceptor" evidence="25">
    <location>
        <position position="743"/>
    </location>
</feature>
<evidence type="ECO:0000256" key="13">
    <source>
        <dbReference type="ARBA" id="ARBA00022827"/>
    </source>
</evidence>
<protein>
    <recommendedName>
        <fullName evidence="29">Succinate dehydrogenase [ubiquinone] flavoprotein subunit, mitochondrial</fullName>
        <ecNumber evidence="29">1.3.5.1</ecNumber>
    </recommendedName>
</protein>
<evidence type="ECO:0000256" key="27">
    <source>
        <dbReference type="PIRSR" id="PIRSR611281-3"/>
    </source>
</evidence>
<dbReference type="InterPro" id="IPR012340">
    <property type="entry name" value="NA-bd_OB-fold"/>
</dbReference>
<dbReference type="FunFam" id="1.10.8.60:FF:000005">
    <property type="entry name" value="26S protease regulatory subunit 7"/>
    <property type="match status" value="1"/>
</dbReference>
<keyword evidence="18 29" id="KW-0560">Oxidoreductase</keyword>
<dbReference type="PANTHER" id="PTHR11632">
    <property type="entry name" value="SUCCINATE DEHYDROGENASE 2 FLAVOPROTEIN SUBUNIT"/>
    <property type="match status" value="1"/>
</dbReference>
<reference evidence="32 33" key="2">
    <citation type="submission" date="2015-05" db="EMBL/GenBank/DDBJ databases">
        <authorList>
            <person name="Morales-Cruz A."/>
            <person name="Amrine K.C."/>
            <person name="Cantu D."/>
        </authorList>
    </citation>
    <scope>NUCLEOTIDE SEQUENCE [LARGE SCALE GENOMIC DNA]</scope>
    <source>
        <strain evidence="32">UCRPC4</strain>
    </source>
</reference>
<dbReference type="SUPFAM" id="SSF52540">
    <property type="entry name" value="P-loop containing nucleoside triphosphate hydrolases"/>
    <property type="match status" value="1"/>
</dbReference>
<keyword evidence="20 29" id="KW-0472">Membrane</keyword>
<keyword evidence="10 27" id="KW-0285">Flavoprotein</keyword>
<evidence type="ECO:0000256" key="7">
    <source>
        <dbReference type="ARBA" id="ARBA00022448"/>
    </source>
</evidence>
<comment type="function">
    <text evidence="24 29">Flavoprotein (FP) subunit of succinate dehydrogenase (SDH) that is involved in complex II of the mitochondrial electron transport chain and is responsible for transferring electrons from succinate to ubiquinone (coenzyme Q).</text>
</comment>
<keyword evidence="12" id="KW-0999">Mitochondrion inner membrane</keyword>
<keyword evidence="11" id="KW-0547">Nucleotide-binding</keyword>
<keyword evidence="19" id="KW-0496">Mitochondrion</keyword>
<dbReference type="InterPro" id="IPR003952">
    <property type="entry name" value="FRD_SDH_FAD_BS"/>
</dbReference>
<comment type="pathway">
    <text evidence="4 29">Carbohydrate metabolism; tricarboxylic acid cycle; fumarate from succinate (eukaryal route): step 1/1.</text>
</comment>
<keyword evidence="21" id="KW-0539">Nucleus</keyword>
<dbReference type="InterPro" id="IPR041569">
    <property type="entry name" value="AAA_lid_3"/>
</dbReference>
<feature type="compositionally biased region" description="Polar residues" evidence="30">
    <location>
        <begin position="1"/>
        <end position="10"/>
    </location>
</feature>
<evidence type="ECO:0000256" key="23">
    <source>
        <dbReference type="ARBA" id="ARBA00049220"/>
    </source>
</evidence>
<dbReference type="GO" id="GO:0016887">
    <property type="term" value="F:ATP hydrolysis activity"/>
    <property type="evidence" value="ECO:0007669"/>
    <property type="project" value="InterPro"/>
</dbReference>
<keyword evidence="9 29" id="KW-0816">Tricarboxylic acid cycle</keyword>
<evidence type="ECO:0000256" key="5">
    <source>
        <dbReference type="ARBA" id="ARBA00006914"/>
    </source>
</evidence>
<evidence type="ECO:0000259" key="31">
    <source>
        <dbReference type="SMART" id="SM00382"/>
    </source>
</evidence>
<feature type="domain" description="AAA+ ATPase" evidence="31">
    <location>
        <begin position="214"/>
        <end position="353"/>
    </location>
</feature>
<dbReference type="Proteomes" id="UP000053317">
    <property type="component" value="Unassembled WGS sequence"/>
</dbReference>
<dbReference type="InterPro" id="IPR015939">
    <property type="entry name" value="Fum_Rdtase/Succ_DH_flav-like_C"/>
</dbReference>
<comment type="cofactor">
    <cofactor evidence="27">
        <name>FAD</name>
        <dbReference type="ChEBI" id="CHEBI:57692"/>
    </cofactor>
    <text evidence="27">Flavinylated by SdhE, about 5% flavinylation occurs in the absence of SdhE.</text>
</comment>
<evidence type="ECO:0000256" key="15">
    <source>
        <dbReference type="ARBA" id="ARBA00022942"/>
    </source>
</evidence>
<dbReference type="InterPro" id="IPR003953">
    <property type="entry name" value="FAD-dep_OxRdtase_2_FAD-bd"/>
</dbReference>
<dbReference type="NCBIfam" id="TIGR01816">
    <property type="entry name" value="sdhA_forward"/>
    <property type="match status" value="1"/>
</dbReference>
<evidence type="ECO:0000256" key="6">
    <source>
        <dbReference type="ARBA" id="ARBA00008040"/>
    </source>
</evidence>
<feature type="compositionally biased region" description="Basic and acidic residues" evidence="30">
    <location>
        <begin position="11"/>
        <end position="26"/>
    </location>
</feature>
<comment type="catalytic activity">
    <reaction evidence="23 29">
        <text>a quinone + succinate = fumarate + a quinol</text>
        <dbReference type="Rhea" id="RHEA:40523"/>
        <dbReference type="ChEBI" id="CHEBI:24646"/>
        <dbReference type="ChEBI" id="CHEBI:29806"/>
        <dbReference type="ChEBI" id="CHEBI:30031"/>
        <dbReference type="ChEBI" id="CHEBI:132124"/>
        <dbReference type="EC" id="1.3.5.1"/>
    </reaction>
</comment>
<organism evidence="32 33">
    <name type="scientific">Phaeomoniella chlamydospora</name>
    <name type="common">Phaeoacremonium chlamydosporum</name>
    <dbReference type="NCBI Taxonomy" id="158046"/>
    <lineage>
        <taxon>Eukaryota</taxon>
        <taxon>Fungi</taxon>
        <taxon>Dikarya</taxon>
        <taxon>Ascomycota</taxon>
        <taxon>Pezizomycotina</taxon>
        <taxon>Eurotiomycetes</taxon>
        <taxon>Chaetothyriomycetidae</taxon>
        <taxon>Phaeomoniellales</taxon>
        <taxon>Phaeomoniellaceae</taxon>
        <taxon>Phaeomoniella</taxon>
    </lineage>
</organism>
<comment type="similarity">
    <text evidence="5">Belongs to the AAA ATPase family.</text>
</comment>
<dbReference type="Gene3D" id="3.50.50.60">
    <property type="entry name" value="FAD/NAD(P)-binding domain"/>
    <property type="match status" value="1"/>
</dbReference>
<evidence type="ECO:0000256" key="28">
    <source>
        <dbReference type="PIRSR" id="PIRSR611281-4"/>
    </source>
</evidence>
<feature type="binding site" evidence="26">
    <location>
        <position position="855"/>
    </location>
    <ligand>
        <name>substrate</name>
    </ligand>
</feature>
<dbReference type="Gene3D" id="1.10.8.60">
    <property type="match status" value="1"/>
</dbReference>
<dbReference type="InterPro" id="IPR003593">
    <property type="entry name" value="AAA+_ATPase"/>
</dbReference>
<dbReference type="InterPro" id="IPR027477">
    <property type="entry name" value="Succ_DH/fumarate_Rdtase_cat_sf"/>
</dbReference>
<dbReference type="Gene3D" id="2.40.50.140">
    <property type="entry name" value="Nucleic acid-binding proteins"/>
    <property type="match status" value="1"/>
</dbReference>
<keyword evidence="33" id="KW-1185">Reference proteome</keyword>
<keyword evidence="17 29" id="KW-0249">Electron transport</keyword>
<proteinExistence type="inferred from homology"/>
<dbReference type="Pfam" id="PF00004">
    <property type="entry name" value="AAA"/>
    <property type="match status" value="1"/>
</dbReference>
<feature type="modified residue" description="Tele-8alpha-FAD histidine" evidence="28">
    <location>
        <position position="502"/>
    </location>
</feature>
<dbReference type="GO" id="GO:0005524">
    <property type="term" value="F:ATP binding"/>
    <property type="evidence" value="ECO:0007669"/>
    <property type="project" value="UniProtKB-KW"/>
</dbReference>
<dbReference type="InterPro" id="IPR003959">
    <property type="entry name" value="ATPase_AAA_core"/>
</dbReference>
<evidence type="ECO:0000256" key="8">
    <source>
        <dbReference type="ARBA" id="ARBA00022490"/>
    </source>
</evidence>
<evidence type="ECO:0000256" key="21">
    <source>
        <dbReference type="ARBA" id="ARBA00023242"/>
    </source>
</evidence>
<dbReference type="FunFam" id="3.40.50.300:FF:000027">
    <property type="entry name" value="26S protease regulatory subunit 7"/>
    <property type="match status" value="1"/>
</dbReference>
<keyword evidence="7 29" id="KW-0813">Transport</keyword>
<dbReference type="FunFam" id="3.90.700.10:FF:000001">
    <property type="entry name" value="Mitochondrial succinate dehydrogenase flavoprotein subunit"/>
    <property type="match status" value="1"/>
</dbReference>
<dbReference type="FunFam" id="4.10.80.40:FF:000002">
    <property type="entry name" value="Succinate dehydrogenase [ubiquinone] flavoprotein subunit, mitochondrial"/>
    <property type="match status" value="1"/>
</dbReference>
<reference evidence="32 33" key="1">
    <citation type="submission" date="2015-05" db="EMBL/GenBank/DDBJ databases">
        <title>Distinctive expansion of gene families associated with plant cell wall degradation and secondary metabolism in the genomes of grapevine trunk pathogens.</title>
        <authorList>
            <person name="Lawrence D.P."/>
            <person name="Travadon R."/>
            <person name="Rolshausen P.E."/>
            <person name="Baumgartner K."/>
        </authorList>
    </citation>
    <scope>NUCLEOTIDE SEQUENCE [LARGE SCALE GENOMIC DNA]</scope>
    <source>
        <strain evidence="32">UCRPC4</strain>
    </source>
</reference>
<evidence type="ECO:0000313" key="32">
    <source>
        <dbReference type="EMBL" id="KKY21729.1"/>
    </source>
</evidence>
<name>A0A0G2EH26_PHACM</name>
<feature type="region of interest" description="Disordered" evidence="30">
    <location>
        <begin position="1"/>
        <end position="29"/>
    </location>
</feature>
<evidence type="ECO:0000256" key="30">
    <source>
        <dbReference type="SAM" id="MobiDB-lite"/>
    </source>
</evidence>
<evidence type="ECO:0000256" key="29">
    <source>
        <dbReference type="RuleBase" id="RU362051"/>
    </source>
</evidence>
<dbReference type="SUPFAM" id="SSF56425">
    <property type="entry name" value="Succinate dehydrogenase/fumarate reductase flavoprotein, catalytic domain"/>
    <property type="match status" value="1"/>
</dbReference>
<feature type="binding site" evidence="27">
    <location>
        <begin position="860"/>
        <end position="861"/>
    </location>
    <ligand>
        <name>FAD</name>
        <dbReference type="ChEBI" id="CHEBI:57692"/>
    </ligand>
</feature>
<dbReference type="Pfam" id="PF02910">
    <property type="entry name" value="Succ_DH_flav_C"/>
    <property type="match status" value="1"/>
</dbReference>
<dbReference type="Pfam" id="PF21236">
    <property type="entry name" value="OB_PRS7"/>
    <property type="match status" value="1"/>
</dbReference>
<evidence type="ECO:0000256" key="12">
    <source>
        <dbReference type="ARBA" id="ARBA00022792"/>
    </source>
</evidence>
<evidence type="ECO:0000313" key="33">
    <source>
        <dbReference type="Proteomes" id="UP000053317"/>
    </source>
</evidence>
<evidence type="ECO:0000256" key="16">
    <source>
        <dbReference type="ARBA" id="ARBA00022946"/>
    </source>
</evidence>
<dbReference type="SUPFAM" id="SSF46977">
    <property type="entry name" value="Succinate dehydrogenase/fumarate reductase flavoprotein C-terminal domain"/>
    <property type="match status" value="1"/>
</dbReference>
<evidence type="ECO:0000256" key="10">
    <source>
        <dbReference type="ARBA" id="ARBA00022630"/>
    </source>
</evidence>
<dbReference type="OrthoDB" id="71672at2759"/>
<dbReference type="InterPro" id="IPR037099">
    <property type="entry name" value="Fum_R/Succ_DH_flav-like_C_sf"/>
</dbReference>
<dbReference type="EC" id="1.3.5.1" evidence="29"/>
<feature type="binding site" evidence="27">
    <location>
        <begin position="494"/>
        <end position="509"/>
    </location>
    <ligand>
        <name>FAD</name>
        <dbReference type="ChEBI" id="CHEBI:57692"/>
    </ligand>
</feature>
<evidence type="ECO:0000256" key="17">
    <source>
        <dbReference type="ARBA" id="ARBA00022982"/>
    </source>
</evidence>
<feature type="binding site" evidence="26">
    <location>
        <position position="699"/>
    </location>
    <ligand>
        <name>substrate</name>
    </ligand>
</feature>
<keyword evidence="16 29" id="KW-0809">Transit peptide</keyword>
<dbReference type="InterPro" id="IPR036188">
    <property type="entry name" value="FAD/NAD-bd_sf"/>
</dbReference>
<dbReference type="NCBIfam" id="TIGR01812">
    <property type="entry name" value="sdhA_frdA_Gneg"/>
    <property type="match status" value="1"/>
</dbReference>
<evidence type="ECO:0000256" key="11">
    <source>
        <dbReference type="ARBA" id="ARBA00022741"/>
    </source>
</evidence>
<dbReference type="GO" id="GO:0008540">
    <property type="term" value="C:proteasome regulatory particle, base subcomplex"/>
    <property type="evidence" value="ECO:0007669"/>
    <property type="project" value="UniProtKB-ARBA"/>
</dbReference>
<dbReference type="InterPro" id="IPR027417">
    <property type="entry name" value="P-loop_NTPase"/>
</dbReference>
<keyword evidence="14" id="KW-0067">ATP-binding</keyword>
<dbReference type="Pfam" id="PF17862">
    <property type="entry name" value="AAA_lid_3"/>
    <property type="match status" value="1"/>
</dbReference>
<evidence type="ECO:0000256" key="1">
    <source>
        <dbReference type="ARBA" id="ARBA00004123"/>
    </source>
</evidence>
<dbReference type="GO" id="GO:0005634">
    <property type="term" value="C:nucleus"/>
    <property type="evidence" value="ECO:0007669"/>
    <property type="project" value="UniProtKB-SubCell"/>
</dbReference>
<evidence type="ECO:0000256" key="14">
    <source>
        <dbReference type="ARBA" id="ARBA00022840"/>
    </source>
</evidence>
<evidence type="ECO:0000256" key="18">
    <source>
        <dbReference type="ARBA" id="ARBA00023002"/>
    </source>
</evidence>
<dbReference type="GO" id="GO:0005743">
    <property type="term" value="C:mitochondrial inner membrane"/>
    <property type="evidence" value="ECO:0007669"/>
    <property type="project" value="UniProtKB-SubCell"/>
</dbReference>
<dbReference type="Gene3D" id="4.10.80.40">
    <property type="entry name" value="succinate dehydrogenase protein domain"/>
    <property type="match status" value="1"/>
</dbReference>
<dbReference type="InterPro" id="IPR030664">
    <property type="entry name" value="SdhA/FrdA/AprA"/>
</dbReference>
<comment type="subcellular location">
    <subcellularLocation>
        <location evidence="3">Cytoplasm</location>
    </subcellularLocation>
    <subcellularLocation>
        <location evidence="2 29">Mitochondrion inner membrane</location>
        <topology evidence="2 29">Peripheral membrane protein</topology>
        <orientation evidence="2 29">Matrix side</orientation>
    </subcellularLocation>
    <subcellularLocation>
        <location evidence="1">Nucleus</location>
    </subcellularLocation>
</comment>
<evidence type="ECO:0000256" key="26">
    <source>
        <dbReference type="PIRSR" id="PIRSR611281-2"/>
    </source>
</evidence>
<evidence type="ECO:0000256" key="9">
    <source>
        <dbReference type="ARBA" id="ARBA00022532"/>
    </source>
</evidence>
<dbReference type="InterPro" id="IPR011281">
    <property type="entry name" value="Succ_DH_flav_su_fwd"/>
</dbReference>
<feature type="binding site" evidence="27">
    <location>
        <position position="844"/>
    </location>
    <ligand>
        <name>FAD</name>
        <dbReference type="ChEBI" id="CHEBI:57692"/>
    </ligand>
</feature>
<evidence type="ECO:0000256" key="3">
    <source>
        <dbReference type="ARBA" id="ARBA00004496"/>
    </source>
</evidence>
<feature type="binding site" evidence="26">
    <location>
        <position position="711"/>
    </location>
    <ligand>
        <name>substrate</name>
    </ligand>
</feature>
<dbReference type="InterPro" id="IPR048723">
    <property type="entry name" value="OB_PRS7"/>
</dbReference>
<comment type="function">
    <text evidence="22">The 26S proteasome is involved in the ATP-dependent degradation of ubiquitinated proteins. The regulatory (or ATPase) complex confers ATP dependency and substrate specificity to the 26S complex.</text>
</comment>
<evidence type="ECO:0000256" key="25">
    <source>
        <dbReference type="PIRSR" id="PIRSR611281-1"/>
    </source>
</evidence>
<keyword evidence="13 27" id="KW-0274">FAD</keyword>
<dbReference type="CDD" id="cd19502">
    <property type="entry name" value="RecA-like_PAN_like"/>
    <property type="match status" value="1"/>
</dbReference>
<dbReference type="Gene3D" id="3.90.700.10">
    <property type="entry name" value="Succinate dehydrogenase/fumarate reductase flavoprotein, catalytic domain"/>
    <property type="match status" value="1"/>
</dbReference>
<accession>A0A0G2EH26</accession>
<dbReference type="SUPFAM" id="SSF51905">
    <property type="entry name" value="FAD/NAD(P)-binding domain"/>
    <property type="match status" value="1"/>
</dbReference>
<gene>
    <name evidence="32" type="ORF">UCRPC4_g03496</name>
</gene>
<dbReference type="GO" id="GO:0050660">
    <property type="term" value="F:flavin adenine dinucleotide binding"/>
    <property type="evidence" value="ECO:0007669"/>
    <property type="project" value="InterPro"/>
</dbReference>
<dbReference type="GO" id="GO:0009055">
    <property type="term" value="F:electron transfer activity"/>
    <property type="evidence" value="ECO:0007669"/>
    <property type="project" value="TreeGrafter"/>
</dbReference>
<keyword evidence="8" id="KW-0963">Cytoplasm</keyword>
<keyword evidence="15" id="KW-0647">Proteasome</keyword>
<dbReference type="GO" id="GO:0006121">
    <property type="term" value="P:mitochondrial electron transport, succinate to ubiquinone"/>
    <property type="evidence" value="ECO:0007669"/>
    <property type="project" value="TreeGrafter"/>
</dbReference>
<evidence type="ECO:0000256" key="2">
    <source>
        <dbReference type="ARBA" id="ARBA00004443"/>
    </source>
</evidence>
<dbReference type="AlphaFoldDB" id="A0A0G2EH26"/>
<dbReference type="UniPathway" id="UPA00223">
    <property type="reaction ID" value="UER01006"/>
</dbReference>
<dbReference type="FunFam" id="2.40.50.140:FF:000037">
    <property type="entry name" value="26S protease regulatory subunit 7"/>
    <property type="match status" value="1"/>
</dbReference>
<feature type="binding site" evidence="27">
    <location>
        <position position="678"/>
    </location>
    <ligand>
        <name>FAD</name>
        <dbReference type="ChEBI" id="CHEBI:57692"/>
    </ligand>
</feature>
<dbReference type="InterPro" id="IPR003960">
    <property type="entry name" value="ATPase_AAA_CS"/>
</dbReference>
<dbReference type="EMBL" id="LCWF01000082">
    <property type="protein sequence ID" value="KKY21729.1"/>
    <property type="molecule type" value="Genomic_DNA"/>
</dbReference>
<evidence type="ECO:0000256" key="4">
    <source>
        <dbReference type="ARBA" id="ARBA00004788"/>
    </source>
</evidence>
<dbReference type="PROSITE" id="PS00674">
    <property type="entry name" value="AAA"/>
    <property type="match status" value="1"/>
</dbReference>
<dbReference type="GO" id="GO:0008177">
    <property type="term" value="F:succinate dehydrogenase (quinone) activity"/>
    <property type="evidence" value="ECO:0007669"/>
    <property type="project" value="UniProtKB-EC"/>
</dbReference>
<dbReference type="InterPro" id="IPR014006">
    <property type="entry name" value="Succ_Dhase_FrdA_Gneg"/>
</dbReference>
<dbReference type="PROSITE" id="PS00504">
    <property type="entry name" value="FRD_SDH_FAD_BINDING"/>
    <property type="match status" value="1"/>
</dbReference>
<feature type="binding site" evidence="27">
    <location>
        <begin position="471"/>
        <end position="476"/>
    </location>
    <ligand>
        <name>FAD</name>
        <dbReference type="ChEBI" id="CHEBI:57692"/>
    </ligand>
</feature>
<feature type="binding site" evidence="26">
    <location>
        <position position="810"/>
    </location>
    <ligand>
        <name>substrate</name>
    </ligand>
</feature>
<dbReference type="Pfam" id="PF00890">
    <property type="entry name" value="FAD_binding_2"/>
    <property type="match status" value="1"/>
</dbReference>
<dbReference type="Gene3D" id="1.20.58.100">
    <property type="entry name" value="Fumarate reductase/succinate dehydrogenase flavoprotein-like, C-terminal domain"/>
    <property type="match status" value="1"/>
</dbReference>
<dbReference type="PANTHER" id="PTHR11632:SF51">
    <property type="entry name" value="SUCCINATE DEHYDROGENASE [UBIQUINONE] FLAVOPROTEIN SUBUNIT, MITOCHONDRIAL"/>
    <property type="match status" value="1"/>
</dbReference>
<dbReference type="SMART" id="SM00382">
    <property type="entry name" value="AAA"/>
    <property type="match status" value="1"/>
</dbReference>
<dbReference type="Gene3D" id="3.40.50.300">
    <property type="entry name" value="P-loop containing nucleotide triphosphate hydrolases"/>
    <property type="match status" value="1"/>
</dbReference>
<evidence type="ECO:0000256" key="22">
    <source>
        <dbReference type="ARBA" id="ARBA00024661"/>
    </source>
</evidence>
<dbReference type="FunFam" id="1.20.58.100:FF:000001">
    <property type="entry name" value="Succinate dehydrogenase flavoprotein subunit (SdhA)"/>
    <property type="match status" value="1"/>
</dbReference>
<evidence type="ECO:0000256" key="20">
    <source>
        <dbReference type="ARBA" id="ARBA00023136"/>
    </source>
</evidence>
<comment type="similarity">
    <text evidence="6 29">Belongs to the FAD-dependent oxidoreductase 2 family. FRD/SDH subfamily.</text>
</comment>
<evidence type="ECO:0000256" key="24">
    <source>
        <dbReference type="ARBA" id="ARBA00059077"/>
    </source>
</evidence>
<evidence type="ECO:0000256" key="19">
    <source>
        <dbReference type="ARBA" id="ARBA00023128"/>
    </source>
</evidence>
<sequence length="1051" mass="115911">MPSATGQNWEKYQKTYADDEEPEKKITPLTDEDIQVLKTYGAAPYAAGLKKLEKQIKDKQASVNEKIGVKESDTGLAPPHLWDVAADRQRMSEEQPLQVARCTKIIQDDKESDKAKYVINVKQIAKFVVNLGERVSPTDIEEGMRVGVDRNKYQILLPLPPKIDPSVTMMTVEDKPDVTYGDVGGCKDQIEKLREVVEMPLLSPERFVNLGIDPPKGALLFGPPGTGKTLCARAVANRTDATFIRVIGSELVQKYVGEGARMVRELFEMARTKKACIIFFDEIDAIGGARFDDGAGGDNEVQRTMLELITQLDGFDSRGNIKVMFATNRPSTLDPALMRPGRIDRKIEFSLPDLDGRANILRIHAKSMSVERDIRWELISRLCPNATGAELRSVATEAGMFAIRARRKVATEKDFLAAVDKVSPAYRRHFSSTRPAARIITNQPLRAKEASPFVSQKYPVIDHEYDAVVVGAGGAGLRAAFGLAEKGFNTACITKLFPTRSHTVAAQGGINAALGNMHKDDWRWHMYDTVKGSDWLGDQDAIHYMTREAPASVIELESYGCPFSRTEDGKIYQRAFGGQSKEYGKGGQAYRCCAAADRTGHALLHTLYGRSLMHNANYFIEYFALDLLMEDGECKGVLAYNQEDGTLHRFRAHNTVLATGGYGRAYFSCTSAHTCTGDGMAMVARAGLPNQDLEFVQFHPTGIYGAGCLITEGSRGEGGYLLNSEGERFMERYAPTAKDLASRDVVSRSMTMEIREGRGVGPDKDHIYLQLSHLPAEVLHERLPGISETASIFSGVDVTKQPIPVIPTVHYNMGGVPTKYTGEVLTVDENGKDKVVPGLFACGEAACVSVHGANRLGANSLLDLIVFGRAVSHTIADKFSPGKPHGEISADAGAESINMLDKIRTSEGPKSTNDIRSAMQKTMQTDVSVFRTQESLDHGVEQIIKVDESYDQIGIKDRSMIWNSDLVEALELRNLLTCATQTATAAANRKESRGAHAREDFTERDDENWMKHTLTWQKTPHQKVDLGYRAVVGTTLDENECKAVPPFKRTY</sequence>
<comment type="caution">
    <text evidence="32">The sequence shown here is derived from an EMBL/GenBank/DDBJ whole genome shotgun (WGS) entry which is preliminary data.</text>
</comment>
<dbReference type="GO" id="GO:0006099">
    <property type="term" value="P:tricarboxylic acid cycle"/>
    <property type="evidence" value="ECO:0007669"/>
    <property type="project" value="UniProtKB-UniPathway"/>
</dbReference>
<dbReference type="FunFam" id="3.50.50.60:FF:000482">
    <property type="entry name" value="Succinate dehydrogenase complex, subunit A, flavoprotein (Fp)"/>
    <property type="match status" value="1"/>
</dbReference>